<comment type="caution">
    <text evidence="1">The sequence shown here is derived from an EMBL/GenBank/DDBJ whole genome shotgun (WGS) entry which is preliminary data.</text>
</comment>
<evidence type="ECO:0000313" key="2">
    <source>
        <dbReference type="Proteomes" id="UP001213000"/>
    </source>
</evidence>
<dbReference type="AlphaFoldDB" id="A0AAD5VM05"/>
<dbReference type="EMBL" id="JANIEX010000710">
    <property type="protein sequence ID" value="KAJ3563922.1"/>
    <property type="molecule type" value="Genomic_DNA"/>
</dbReference>
<organism evidence="1 2">
    <name type="scientific">Leucocoprinus birnbaumii</name>
    <dbReference type="NCBI Taxonomy" id="56174"/>
    <lineage>
        <taxon>Eukaryota</taxon>
        <taxon>Fungi</taxon>
        <taxon>Dikarya</taxon>
        <taxon>Basidiomycota</taxon>
        <taxon>Agaricomycotina</taxon>
        <taxon>Agaricomycetes</taxon>
        <taxon>Agaricomycetidae</taxon>
        <taxon>Agaricales</taxon>
        <taxon>Agaricineae</taxon>
        <taxon>Agaricaceae</taxon>
        <taxon>Leucocoprinus</taxon>
    </lineage>
</organism>
<reference evidence="1" key="1">
    <citation type="submission" date="2022-07" db="EMBL/GenBank/DDBJ databases">
        <title>Genome Sequence of Leucocoprinus birnbaumii.</title>
        <authorList>
            <person name="Buettner E."/>
        </authorList>
    </citation>
    <scope>NUCLEOTIDE SEQUENCE</scope>
    <source>
        <strain evidence="1">VT141</strain>
    </source>
</reference>
<dbReference type="Proteomes" id="UP001213000">
    <property type="component" value="Unassembled WGS sequence"/>
</dbReference>
<gene>
    <name evidence="1" type="ORF">NP233_g8629</name>
</gene>
<accession>A0AAD5VM05</accession>
<sequence>MVEPTPTGNSDASGAQLLDAATTLITELSRFSAQAKECALEMKNKKGPPESVAQNVPNIVKFWTEVQQAFQGFHDICVLSVRLFHSLLDRLEGGTTSVGGVENILASLKSVCMNVGKLLEEIVKVKHGSILMESNMYEGGFTISLLYVLFMMMFEGRNQEFLGITSLEKAIDSFADTWKTVQIDRSESPKSTEQVIRKLKLTIVHVRIHQRYVYARGKLILLHRYALWGDVLKPYDEASSIGRLESLYMRNVFRTDEMSTSAKEQLYCLRKYMSEGCWERDDLKRLFNKNVLEAILSLKLNSNAIKPARKVADGYQEVYVALATAFNRNRRMENCVWEWRFNTTLELIQGTDAEMRKFIEVRDDVRRVLEVARDGATRTKVVLEKLMRDPKLKCTGISSAGETNGFEDSRVTFQHVSSDSPTCRRYFLSSSRWTWTLSSPEPEAKPRAFIHVLKLLLSNSEGGRGHYQHEILNAMFPEEQERDLRDDKEAVWNQVLKIEVPVYSLGESPVSTQIRIHRTWIDR</sequence>
<protein>
    <submittedName>
        <fullName evidence="1">Uncharacterized protein</fullName>
    </submittedName>
</protein>
<evidence type="ECO:0000313" key="1">
    <source>
        <dbReference type="EMBL" id="KAJ3563922.1"/>
    </source>
</evidence>
<proteinExistence type="predicted"/>
<name>A0AAD5VM05_9AGAR</name>
<keyword evidence="2" id="KW-1185">Reference proteome</keyword>